<dbReference type="InterPro" id="IPR012337">
    <property type="entry name" value="RNaseH-like_sf"/>
</dbReference>
<dbReference type="InterPro" id="IPR048020">
    <property type="entry name" value="Transpos_IS3"/>
</dbReference>
<dbReference type="GO" id="GO:0015074">
    <property type="term" value="P:DNA integration"/>
    <property type="evidence" value="ECO:0007669"/>
    <property type="project" value="InterPro"/>
</dbReference>
<dbReference type="PANTHER" id="PTHR46889:SF4">
    <property type="entry name" value="TRANSPOSASE INSO FOR INSERTION SEQUENCE ELEMENT IS911B-RELATED"/>
    <property type="match status" value="1"/>
</dbReference>
<evidence type="ECO:0000259" key="1">
    <source>
        <dbReference type="PROSITE" id="PS50994"/>
    </source>
</evidence>
<comment type="caution">
    <text evidence="2">The sequence shown here is derived from an EMBL/GenBank/DDBJ whole genome shotgun (WGS) entry which is preliminary data.</text>
</comment>
<dbReference type="PATRIC" id="fig|1304281.5.peg.3150"/>
<protein>
    <submittedName>
        <fullName evidence="2">Integrase</fullName>
    </submittedName>
</protein>
<dbReference type="SUPFAM" id="SSF53098">
    <property type="entry name" value="Ribonuclease H-like"/>
    <property type="match status" value="1"/>
</dbReference>
<dbReference type="Pfam" id="PF13276">
    <property type="entry name" value="HTH_21"/>
    <property type="match status" value="1"/>
</dbReference>
<feature type="domain" description="Integrase catalytic" evidence="1">
    <location>
        <begin position="122"/>
        <end position="283"/>
    </location>
</feature>
<accession>A0A0J7ITD8</accession>
<dbReference type="PROSITE" id="PS50994">
    <property type="entry name" value="INTEGRASE"/>
    <property type="match status" value="1"/>
</dbReference>
<proteinExistence type="predicted"/>
<dbReference type="AlphaFoldDB" id="A0A0J7ITD8"/>
<keyword evidence="3" id="KW-1185">Reference proteome</keyword>
<organism evidence="2 3">
    <name type="scientific">Chryseobacterium koreense CCUG 49689</name>
    <dbReference type="NCBI Taxonomy" id="1304281"/>
    <lineage>
        <taxon>Bacteria</taxon>
        <taxon>Pseudomonadati</taxon>
        <taxon>Bacteroidota</taxon>
        <taxon>Flavobacteriia</taxon>
        <taxon>Flavobacteriales</taxon>
        <taxon>Weeksellaceae</taxon>
        <taxon>Chryseobacterium group</taxon>
        <taxon>Chryseobacterium</taxon>
    </lineage>
</organism>
<dbReference type="PANTHER" id="PTHR46889">
    <property type="entry name" value="TRANSPOSASE INSF FOR INSERTION SEQUENCE IS3B-RELATED"/>
    <property type="match status" value="1"/>
</dbReference>
<dbReference type="InterPro" id="IPR025948">
    <property type="entry name" value="HTH-like_dom"/>
</dbReference>
<dbReference type="Pfam" id="PF13683">
    <property type="entry name" value="rve_3"/>
    <property type="match status" value="1"/>
</dbReference>
<dbReference type="RefSeq" id="WP_048500768.1">
    <property type="nucleotide sequence ID" value="NZ_LFNG01000044.1"/>
</dbReference>
<dbReference type="Proteomes" id="UP000035900">
    <property type="component" value="Unassembled WGS sequence"/>
</dbReference>
<dbReference type="Pfam" id="PF00665">
    <property type="entry name" value="rve"/>
    <property type="match status" value="1"/>
</dbReference>
<evidence type="ECO:0000313" key="2">
    <source>
        <dbReference type="EMBL" id="KMQ69488.1"/>
    </source>
</evidence>
<gene>
    <name evidence="2" type="ORF">ACM44_14465</name>
</gene>
<dbReference type="EMBL" id="LFNG01000044">
    <property type="protein sequence ID" value="KMQ69488.1"/>
    <property type="molecule type" value="Genomic_DNA"/>
</dbReference>
<dbReference type="Gene3D" id="3.30.420.10">
    <property type="entry name" value="Ribonuclease H-like superfamily/Ribonuclease H"/>
    <property type="match status" value="1"/>
</dbReference>
<dbReference type="InterPro" id="IPR001584">
    <property type="entry name" value="Integrase_cat-core"/>
</dbReference>
<dbReference type="OrthoDB" id="9815231at2"/>
<dbReference type="InterPro" id="IPR036397">
    <property type="entry name" value="RNaseH_sf"/>
</dbReference>
<name>A0A0J7ITD8_9FLAO</name>
<dbReference type="STRING" id="1304281.ACM44_14465"/>
<evidence type="ECO:0000313" key="3">
    <source>
        <dbReference type="Proteomes" id="UP000035900"/>
    </source>
</evidence>
<dbReference type="GO" id="GO:0003676">
    <property type="term" value="F:nucleic acid binding"/>
    <property type="evidence" value="ECO:0007669"/>
    <property type="project" value="InterPro"/>
</dbReference>
<reference evidence="2 3" key="1">
    <citation type="journal article" date="2004" name="Int. J. Syst. Evol. Microbiol.">
        <title>Kaistella koreensis gen. nov., sp. nov., a novel member of the Chryseobacterium-Bergeyella-Riemerella branch.</title>
        <authorList>
            <person name="Kim M.K."/>
            <person name="Im W.T."/>
            <person name="Shin Y.K."/>
            <person name="Lim J.H."/>
            <person name="Kim S.H."/>
            <person name="Lee B.C."/>
            <person name="Park M.Y."/>
            <person name="Lee K.Y."/>
            <person name="Lee S.T."/>
        </authorList>
    </citation>
    <scope>NUCLEOTIDE SEQUENCE [LARGE SCALE GENOMIC DNA]</scope>
    <source>
        <strain evidence="2 3">CCUG 49689</strain>
    </source>
</reference>
<dbReference type="InterPro" id="IPR050900">
    <property type="entry name" value="Transposase_IS3/IS150/IS904"/>
</dbReference>
<dbReference type="NCBIfam" id="NF033516">
    <property type="entry name" value="transpos_IS3"/>
    <property type="match status" value="1"/>
</dbReference>
<sequence length="287" mass="33729">MKQSVSERKTHIDKVEKISVKTQCGLLQISRSSHYYRRVPESELNLKLMRIIDAEFMRHPWKGVPRMLQWLRKDCGILVNKKRVERLYRVMGISATAPGPNTSKKGKGKKHKVYPYLLRNLPITAPNQVWAMDITYVPVRGGYLYLCAVIDLYSRFVLSWSLSNTMTSEWCRDTLDEAIEKYGKPEIINTDQGAQFTSELFTTYVEKLKTVRLSMDGKGRALDNIFIERLWRSVKYENIYLYAYSDGRECYRGLAKYFSYYNHNRRHQSLEYRFPAEVYLKEKKAAA</sequence>